<accession>A0A8S9HWU2</accession>
<feature type="transmembrane region" description="Helical" evidence="9">
    <location>
        <begin position="203"/>
        <end position="226"/>
    </location>
</feature>
<evidence type="ECO:0000313" key="10">
    <source>
        <dbReference type="EMBL" id="KAF2561577.1"/>
    </source>
</evidence>
<proteinExistence type="inferred from homology"/>
<dbReference type="PANTHER" id="PTHR10778">
    <property type="entry name" value="SOLUTE CARRIER FAMILY 35 MEMBER B"/>
    <property type="match status" value="1"/>
</dbReference>
<organism evidence="10">
    <name type="scientific">Brassica cretica</name>
    <name type="common">Mustard</name>
    <dbReference type="NCBI Taxonomy" id="69181"/>
    <lineage>
        <taxon>Eukaryota</taxon>
        <taxon>Viridiplantae</taxon>
        <taxon>Streptophyta</taxon>
        <taxon>Embryophyta</taxon>
        <taxon>Tracheophyta</taxon>
        <taxon>Spermatophyta</taxon>
        <taxon>Magnoliopsida</taxon>
        <taxon>eudicotyledons</taxon>
        <taxon>Gunneridae</taxon>
        <taxon>Pentapetalae</taxon>
        <taxon>rosids</taxon>
        <taxon>malvids</taxon>
        <taxon>Brassicales</taxon>
        <taxon>Brassicaceae</taxon>
        <taxon>Brassiceae</taxon>
        <taxon>Brassica</taxon>
    </lineage>
</organism>
<feature type="transmembrane region" description="Helical" evidence="9">
    <location>
        <begin position="273"/>
        <end position="295"/>
    </location>
</feature>
<evidence type="ECO:0000256" key="5">
    <source>
        <dbReference type="ARBA" id="ARBA00022692"/>
    </source>
</evidence>
<dbReference type="AlphaFoldDB" id="A0A8S9HWU2"/>
<keyword evidence="4" id="KW-0050">Antiport</keyword>
<dbReference type="InterPro" id="IPR013657">
    <property type="entry name" value="SCL35B1-4/HUT1"/>
</dbReference>
<evidence type="ECO:0000256" key="2">
    <source>
        <dbReference type="ARBA" id="ARBA00008349"/>
    </source>
</evidence>
<feature type="transmembrane region" description="Helical" evidence="9">
    <location>
        <begin position="15"/>
        <end position="35"/>
    </location>
</feature>
<comment type="similarity">
    <text evidence="2">Belongs to the nucleotide-sugar transporter family. UDP-galactose:UMP antiporter (TC 2.A.7.11) subfamily.</text>
</comment>
<evidence type="ECO:0000256" key="6">
    <source>
        <dbReference type="ARBA" id="ARBA00022989"/>
    </source>
</evidence>
<protein>
    <submittedName>
        <fullName evidence="10">Uncharacterized protein</fullName>
    </submittedName>
</protein>
<name>A0A8S9HWU2_BRACR</name>
<evidence type="ECO:0000256" key="4">
    <source>
        <dbReference type="ARBA" id="ARBA00022449"/>
    </source>
</evidence>
<evidence type="ECO:0000256" key="9">
    <source>
        <dbReference type="SAM" id="Phobius"/>
    </source>
</evidence>
<gene>
    <name evidence="10" type="ORF">F2Q70_00014717</name>
</gene>
<dbReference type="PANTHER" id="PTHR10778:SF52">
    <property type="entry name" value="(RAPE) HYPOTHETICAL PROTEIN"/>
    <property type="match status" value="1"/>
</dbReference>
<keyword evidence="3" id="KW-0813">Transport</keyword>
<keyword evidence="7 9" id="KW-0472">Membrane</keyword>
<dbReference type="Pfam" id="PF08449">
    <property type="entry name" value="UAA"/>
    <property type="match status" value="1"/>
</dbReference>
<evidence type="ECO:0000256" key="1">
    <source>
        <dbReference type="ARBA" id="ARBA00004141"/>
    </source>
</evidence>
<feature type="region of interest" description="Disordered" evidence="8">
    <location>
        <begin position="301"/>
        <end position="323"/>
    </location>
</feature>
<comment type="subcellular location">
    <subcellularLocation>
        <location evidence="1">Membrane</location>
        <topology evidence="1">Multi-pass membrane protein</topology>
    </subcellularLocation>
</comment>
<evidence type="ECO:0000256" key="8">
    <source>
        <dbReference type="SAM" id="MobiDB-lite"/>
    </source>
</evidence>
<keyword evidence="6 9" id="KW-1133">Transmembrane helix</keyword>
<feature type="transmembrane region" description="Helical" evidence="9">
    <location>
        <begin position="166"/>
        <end position="183"/>
    </location>
</feature>
<dbReference type="EMBL" id="QGKY02001250">
    <property type="protein sequence ID" value="KAF2561577.1"/>
    <property type="molecule type" value="Genomic_DNA"/>
</dbReference>
<reference evidence="10" key="1">
    <citation type="submission" date="2019-12" db="EMBL/GenBank/DDBJ databases">
        <title>Genome sequencing and annotation of Brassica cretica.</title>
        <authorList>
            <person name="Studholme D.J."/>
            <person name="Sarris P.F."/>
        </authorList>
    </citation>
    <scope>NUCLEOTIDE SEQUENCE</scope>
    <source>
        <strain evidence="10">PFS-102/07</strain>
        <tissue evidence="10">Leaf</tissue>
    </source>
</reference>
<dbReference type="GO" id="GO:0005789">
    <property type="term" value="C:endoplasmic reticulum membrane"/>
    <property type="evidence" value="ECO:0007669"/>
    <property type="project" value="TreeGrafter"/>
</dbReference>
<dbReference type="GO" id="GO:0000139">
    <property type="term" value="C:Golgi membrane"/>
    <property type="evidence" value="ECO:0007669"/>
    <property type="project" value="TreeGrafter"/>
</dbReference>
<dbReference type="GO" id="GO:0046964">
    <property type="term" value="F:3'-phosphoadenosine 5'-phosphosulfate transmembrane transporter activity"/>
    <property type="evidence" value="ECO:0007669"/>
    <property type="project" value="TreeGrafter"/>
</dbReference>
<feature type="transmembrane region" description="Helical" evidence="9">
    <location>
        <begin position="96"/>
        <end position="114"/>
    </location>
</feature>
<sequence>MAETETANGVKENKLWKGVFAVSGIMSTLVIYGVLQKKIMRVPYGLNKEFFKYSLFLVFCNRLTTSAVSAGALLASKKVLDPVAPALKYVSFPVQTLAKCAKMIPVMVWGTLIMQKKYKGFDYLVAFLVTLGCSVFILFPVGLYPFPSRFESLGDDVSPLNKGRENTVWGVSLMAGYLGFDGFTSTFQDKLFKGYNMEIHNQIFYTTLCSCVLSFTGLTLQGQLLLAVDFVSRHRDCLVDIALLSTFAPKLPETNVQVATASQFFISYTIRTFGALTFAAIMTTRQVIVFGSLYAKNLLNNNKRTEKQPPPPELPQYEKPEGS</sequence>
<feature type="transmembrane region" description="Helical" evidence="9">
    <location>
        <begin position="121"/>
        <end position="146"/>
    </location>
</feature>
<evidence type="ECO:0000256" key="3">
    <source>
        <dbReference type="ARBA" id="ARBA00022448"/>
    </source>
</evidence>
<comment type="caution">
    <text evidence="10">The sequence shown here is derived from an EMBL/GenBank/DDBJ whole genome shotgun (WGS) entry which is preliminary data.</text>
</comment>
<feature type="transmembrane region" description="Helical" evidence="9">
    <location>
        <begin position="55"/>
        <end position="76"/>
    </location>
</feature>
<dbReference type="GO" id="GO:0015297">
    <property type="term" value="F:antiporter activity"/>
    <property type="evidence" value="ECO:0007669"/>
    <property type="project" value="UniProtKB-KW"/>
</dbReference>
<evidence type="ECO:0000256" key="7">
    <source>
        <dbReference type="ARBA" id="ARBA00023136"/>
    </source>
</evidence>
<keyword evidence="5 9" id="KW-0812">Transmembrane</keyword>